<dbReference type="Pfam" id="PF04825">
    <property type="entry name" value="Rad21_Rec8_N"/>
    <property type="match status" value="1"/>
</dbReference>
<proteinExistence type="predicted"/>
<reference evidence="3" key="1">
    <citation type="submission" date="2019-03" db="EMBL/GenBank/DDBJ databases">
        <title>Snf2 controls pulcherriminic acid biosynthesis and connects pigmentation and antifungal activity of the yeast Metschnikowia pulcherrima.</title>
        <authorList>
            <person name="Gore-Lloyd D."/>
            <person name="Sumann I."/>
            <person name="Brachmann A.O."/>
            <person name="Schneeberger K."/>
            <person name="Ortiz-Merino R.A."/>
            <person name="Moreno-Beltran M."/>
            <person name="Schlaefli M."/>
            <person name="Kirner P."/>
            <person name="Santos Kron A."/>
            <person name="Wolfe K.H."/>
            <person name="Piel J."/>
            <person name="Ahrens C.H."/>
            <person name="Henk D."/>
            <person name="Freimoser F.M."/>
        </authorList>
    </citation>
    <scope>NUCLEOTIDE SEQUENCE [LARGE SCALE GENOMIC DNA]</scope>
    <source>
        <strain evidence="3">APC 1.2</strain>
    </source>
</reference>
<accession>A0A4P6XGS1</accession>
<dbReference type="InterPro" id="IPR006910">
    <property type="entry name" value="Rad21_Rec8_N"/>
</dbReference>
<name>A0A4P6XGS1_9ASCO</name>
<organism evidence="2 3">
    <name type="scientific">Metschnikowia aff. pulcherrima</name>
    <dbReference type="NCBI Taxonomy" id="2163413"/>
    <lineage>
        <taxon>Eukaryota</taxon>
        <taxon>Fungi</taxon>
        <taxon>Dikarya</taxon>
        <taxon>Ascomycota</taxon>
        <taxon>Saccharomycotina</taxon>
        <taxon>Pichiomycetes</taxon>
        <taxon>Metschnikowiaceae</taxon>
        <taxon>Metschnikowia</taxon>
    </lineage>
</organism>
<feature type="domain" description="Rad21/Rec8-like protein N-terminal" evidence="1">
    <location>
        <begin position="4"/>
        <end position="105"/>
    </location>
</feature>
<keyword evidence="3" id="KW-1185">Reference proteome</keyword>
<gene>
    <name evidence="2" type="primary">MPUL0A11290</name>
    <name evidence="2" type="ORF">METSCH_A11290</name>
</gene>
<evidence type="ECO:0000313" key="3">
    <source>
        <dbReference type="Proteomes" id="UP000292447"/>
    </source>
</evidence>
<evidence type="ECO:0000313" key="2">
    <source>
        <dbReference type="EMBL" id="QBM86487.1"/>
    </source>
</evidence>
<dbReference type="AlphaFoldDB" id="A0A4P6XGS1"/>
<sequence length="528" mass="58571">MNHLVIPNGDTGLSQAWIMATVGSKSTHRRSLKRDLGEVFIPTVCEEVSDIARETRHLRLTSNLLYGLSLIYKQKVAFMATDLSLIHDRIATPLFQRAIAMNQASKRCMEHERKSKVACMPDSSAFDINADFVNDFPLLENDISHFDESFKHAMAIQSFDQNAFCISKTDPLPDYIVAERQDKLFLDYINKSVVAKDILLEECLTVDFEFNQDGEIVGPAGATVEGHDTDVLLDLNLDEEFNAVSGSIEDITKTPGNSTDQAMMQLNPSKAMVTVGSKTARKRRRLRLVLDEITTGGPNNPLRGRRSQTIHEGGLVSDVFRTLSLSQPPFLNMCYRMIFGPSMTSGMSPDKLPLSLRHPGVTNLDSFLKDIDDIERGRDVPSRRPSLSLIDEAIYGSPFQTPVDEDPFENMALDIEPLSPMLEDLAEDELIETRNTATQKLEDFQVFLQERAQSVAESGTFTAGEPLFTFESLIPSGNFSGESVSRSLAANSFACLLQLASSETISLLTGPTEMDQPCKPAEVIINFN</sequence>
<dbReference type="EMBL" id="CP034456">
    <property type="protein sequence ID" value="QBM86487.1"/>
    <property type="molecule type" value="Genomic_DNA"/>
</dbReference>
<dbReference type="Proteomes" id="UP000292447">
    <property type="component" value="Chromosome I"/>
</dbReference>
<evidence type="ECO:0000259" key="1">
    <source>
        <dbReference type="Pfam" id="PF04825"/>
    </source>
</evidence>
<dbReference type="CDD" id="cd21790">
    <property type="entry name" value="Rad21_Rec8_M_ScRec8p-like"/>
    <property type="match status" value="1"/>
</dbReference>
<dbReference type="STRING" id="2163413.A0A4P6XGS1"/>
<protein>
    <submittedName>
        <fullName evidence="2">N terminus of Rad21 / Rec8 like protein</fullName>
    </submittedName>
</protein>